<reference evidence="6 7" key="1">
    <citation type="submission" date="2019-03" db="EMBL/GenBank/DDBJ databases">
        <title>Genomic Encyclopedia of Type Strains, Phase III (KMG-III): the genomes of soil and plant-associated and newly described type strains.</title>
        <authorList>
            <person name="Whitman W."/>
        </authorList>
    </citation>
    <scope>NUCLEOTIDE SEQUENCE [LARGE SCALE GENOMIC DNA]</scope>
    <source>
        <strain evidence="6 7">CECT 8446</strain>
    </source>
</reference>
<sequence length="511" mass="58210">MRNFWFGLSLCFLLNSCGQIAEKKQPPPSLYQLSQTDLDLSGEQLANGYCAACHVKPDPEILDKKTWEKVLPDMRKRMGLYLEEDFGTALPQDEGVPDGVYSKIPLITRENWAKLQAYYLEEAPEKPLPQEKKISPKTGIPGFILEIPQFDFIRPSLTTMLRIHPQTGKLWLGHRFRALFEMDPKNGFKELDSIPTEVAPVEIRWKDSNSFQLLTMGLMDPANDSLGSVSTFTKTGSQWNPNLDFGKLMRPVHVETADWNNNGIEDYAISQFGNHLGKFSLFLSTSQGYKEFDLKKDPGARRSMAVDFDSDGDLDILVLMTQAKEAILLFENQGGENFKERSLLSFQPAFGSSDFKFEDMDEDGLKDLILVNGDNADQSQILKFFHGVRIFKNLGDGKFEESWFYPLHGASGIEISDFDLDGDLDLFVIAFFPDSGQKPRQDLVYFQQEDFEFTPFVLKESLDYHWLTIAKGDLDLDGDEDIVVGAFEFNQLYQAPKENWKPFVILKNLKK</sequence>
<keyword evidence="1 4" id="KW-0479">Metal-binding</keyword>
<dbReference type="Gene3D" id="2.130.10.130">
    <property type="entry name" value="Integrin alpha, N-terminal"/>
    <property type="match status" value="2"/>
</dbReference>
<keyword evidence="2" id="KW-0732">Signal</keyword>
<gene>
    <name evidence="6" type="ORF">DFQ04_3639</name>
</gene>
<dbReference type="InterPro" id="IPR009056">
    <property type="entry name" value="Cyt_c-like_dom"/>
</dbReference>
<keyword evidence="3 4" id="KW-0408">Iron</keyword>
<dbReference type="OrthoDB" id="1391917at2"/>
<dbReference type="PANTHER" id="PTHR46580">
    <property type="entry name" value="SENSOR KINASE-RELATED"/>
    <property type="match status" value="1"/>
</dbReference>
<keyword evidence="4" id="KW-0349">Heme</keyword>
<dbReference type="EMBL" id="SNYF01000011">
    <property type="protein sequence ID" value="TDQ13603.1"/>
    <property type="molecule type" value="Genomic_DNA"/>
</dbReference>
<evidence type="ECO:0000256" key="2">
    <source>
        <dbReference type="ARBA" id="ARBA00022729"/>
    </source>
</evidence>
<name>A0A4R6T4C9_9BACT</name>
<dbReference type="RefSeq" id="WP_133558440.1">
    <property type="nucleotide sequence ID" value="NZ_SNYF01000011.1"/>
</dbReference>
<dbReference type="Pfam" id="PF13517">
    <property type="entry name" value="FG-GAP_3"/>
    <property type="match status" value="2"/>
</dbReference>
<evidence type="ECO:0000256" key="3">
    <source>
        <dbReference type="ARBA" id="ARBA00023004"/>
    </source>
</evidence>
<evidence type="ECO:0000313" key="7">
    <source>
        <dbReference type="Proteomes" id="UP000294535"/>
    </source>
</evidence>
<dbReference type="GO" id="GO:0020037">
    <property type="term" value="F:heme binding"/>
    <property type="evidence" value="ECO:0007669"/>
    <property type="project" value="InterPro"/>
</dbReference>
<dbReference type="Proteomes" id="UP000294535">
    <property type="component" value="Unassembled WGS sequence"/>
</dbReference>
<dbReference type="AlphaFoldDB" id="A0A4R6T4C9"/>
<evidence type="ECO:0000313" key="6">
    <source>
        <dbReference type="EMBL" id="TDQ13603.1"/>
    </source>
</evidence>
<dbReference type="PANTHER" id="PTHR46580:SF4">
    <property type="entry name" value="ATP_GTP-BINDING PROTEIN"/>
    <property type="match status" value="1"/>
</dbReference>
<organism evidence="6 7">
    <name type="scientific">Algoriphagus boseongensis</name>
    <dbReference type="NCBI Taxonomy" id="1442587"/>
    <lineage>
        <taxon>Bacteria</taxon>
        <taxon>Pseudomonadati</taxon>
        <taxon>Bacteroidota</taxon>
        <taxon>Cytophagia</taxon>
        <taxon>Cytophagales</taxon>
        <taxon>Cyclobacteriaceae</taxon>
        <taxon>Algoriphagus</taxon>
    </lineage>
</organism>
<dbReference type="GO" id="GO:0009055">
    <property type="term" value="F:electron transfer activity"/>
    <property type="evidence" value="ECO:0007669"/>
    <property type="project" value="InterPro"/>
</dbReference>
<dbReference type="PROSITE" id="PS51007">
    <property type="entry name" value="CYTC"/>
    <property type="match status" value="1"/>
</dbReference>
<comment type="caution">
    <text evidence="6">The sequence shown here is derived from an EMBL/GenBank/DDBJ whole genome shotgun (WGS) entry which is preliminary data.</text>
</comment>
<keyword evidence="7" id="KW-1185">Reference proteome</keyword>
<evidence type="ECO:0000259" key="5">
    <source>
        <dbReference type="PROSITE" id="PS51007"/>
    </source>
</evidence>
<evidence type="ECO:0000256" key="1">
    <source>
        <dbReference type="ARBA" id="ARBA00022723"/>
    </source>
</evidence>
<dbReference type="GO" id="GO:0046872">
    <property type="term" value="F:metal ion binding"/>
    <property type="evidence" value="ECO:0007669"/>
    <property type="project" value="UniProtKB-KW"/>
</dbReference>
<dbReference type="InterPro" id="IPR028994">
    <property type="entry name" value="Integrin_alpha_N"/>
</dbReference>
<evidence type="ECO:0000256" key="4">
    <source>
        <dbReference type="PROSITE-ProRule" id="PRU00433"/>
    </source>
</evidence>
<accession>A0A4R6T4C9</accession>
<proteinExistence type="predicted"/>
<protein>
    <submittedName>
        <fullName evidence="6">VCBS repeat protein</fullName>
    </submittedName>
</protein>
<feature type="domain" description="Cytochrome c" evidence="5">
    <location>
        <begin position="37"/>
        <end position="123"/>
    </location>
</feature>
<dbReference type="SUPFAM" id="SSF69318">
    <property type="entry name" value="Integrin alpha N-terminal domain"/>
    <property type="match status" value="1"/>
</dbReference>
<dbReference type="InterPro" id="IPR013517">
    <property type="entry name" value="FG-GAP"/>
</dbReference>